<sequence>MSVYHQNKENHLKMIYRNNVVIAKDGDRLIVVHSKRTIKPLLPFEITKEVFEQWNRRDSRIDITYTPYKELFDGIGGQRDLIIITNFDDIEFKEN</sequence>
<name>A0A6G3ZRT0_9BACL</name>
<accession>A0A6G3ZRT0</accession>
<evidence type="ECO:0000313" key="1">
    <source>
        <dbReference type="EMBL" id="NEW04913.1"/>
    </source>
</evidence>
<proteinExistence type="predicted"/>
<gene>
    <name evidence="1" type="ORF">GK047_02630</name>
</gene>
<dbReference type="AlphaFoldDB" id="A0A6G3ZRT0"/>
<protein>
    <submittedName>
        <fullName evidence="1">Uncharacterized protein</fullName>
    </submittedName>
</protein>
<dbReference type="RefSeq" id="WP_163940781.1">
    <property type="nucleotide sequence ID" value="NZ_JAAIKC010000001.1"/>
</dbReference>
<organism evidence="1">
    <name type="scientific">Paenibacillus sp. SYP-B3998</name>
    <dbReference type="NCBI Taxonomy" id="2678564"/>
    <lineage>
        <taxon>Bacteria</taxon>
        <taxon>Bacillati</taxon>
        <taxon>Bacillota</taxon>
        <taxon>Bacilli</taxon>
        <taxon>Bacillales</taxon>
        <taxon>Paenibacillaceae</taxon>
        <taxon>Paenibacillus</taxon>
    </lineage>
</organism>
<reference evidence="1" key="1">
    <citation type="submission" date="2020-02" db="EMBL/GenBank/DDBJ databases">
        <authorList>
            <person name="Shen X.-R."/>
            <person name="Zhang Y.-X."/>
        </authorList>
    </citation>
    <scope>NUCLEOTIDE SEQUENCE</scope>
    <source>
        <strain evidence="1">SYP-B3998</strain>
    </source>
</reference>
<dbReference type="EMBL" id="JAAIKC010000001">
    <property type="protein sequence ID" value="NEW04913.1"/>
    <property type="molecule type" value="Genomic_DNA"/>
</dbReference>
<comment type="caution">
    <text evidence="1">The sequence shown here is derived from an EMBL/GenBank/DDBJ whole genome shotgun (WGS) entry which is preliminary data.</text>
</comment>